<dbReference type="Proteomes" id="UP001457282">
    <property type="component" value="Unassembled WGS sequence"/>
</dbReference>
<proteinExistence type="predicted"/>
<evidence type="ECO:0000313" key="2">
    <source>
        <dbReference type="EMBL" id="KAK9932955.1"/>
    </source>
</evidence>
<evidence type="ECO:0000256" key="1">
    <source>
        <dbReference type="SAM" id="MobiDB-lite"/>
    </source>
</evidence>
<accession>A0AAW1XB41</accession>
<feature type="region of interest" description="Disordered" evidence="1">
    <location>
        <begin position="14"/>
        <end position="55"/>
    </location>
</feature>
<feature type="region of interest" description="Disordered" evidence="1">
    <location>
        <begin position="220"/>
        <end position="239"/>
    </location>
</feature>
<dbReference type="EMBL" id="JBEDUW010000004">
    <property type="protein sequence ID" value="KAK9932955.1"/>
    <property type="molecule type" value="Genomic_DNA"/>
</dbReference>
<sequence>MFSRLLLVGLDYDDDVMGNDELSSNENEDMAQGRGKRIRKVQKVPPPQQEATTTLSDNVPTTTSMYENVPATKSHYPHQSSPLPQFRPAINSTITTIPTSPCSFRRRTHPVPPLKDAAPNLPSLPKPSARAFATTVPNSVPAVQPVAFLPPHLLASLRRRDHQFATNPARALCFLAAVAVPSPLPLCRCVVMLPRSGLPHRCTSQPTQFTPLLQSPIQSAVPVRNHPSPPHNPAESSLS</sequence>
<protein>
    <submittedName>
        <fullName evidence="2">Uncharacterized protein</fullName>
    </submittedName>
</protein>
<dbReference type="AlphaFoldDB" id="A0AAW1XB41"/>
<gene>
    <name evidence="2" type="ORF">M0R45_020174</name>
</gene>
<keyword evidence="3" id="KW-1185">Reference proteome</keyword>
<reference evidence="2 3" key="1">
    <citation type="journal article" date="2023" name="G3 (Bethesda)">
        <title>A chromosome-length genome assembly and annotation of blackberry (Rubus argutus, cv. 'Hillquist').</title>
        <authorList>
            <person name="Bruna T."/>
            <person name="Aryal R."/>
            <person name="Dudchenko O."/>
            <person name="Sargent D.J."/>
            <person name="Mead D."/>
            <person name="Buti M."/>
            <person name="Cavallini A."/>
            <person name="Hytonen T."/>
            <person name="Andres J."/>
            <person name="Pham M."/>
            <person name="Weisz D."/>
            <person name="Mascagni F."/>
            <person name="Usai G."/>
            <person name="Natali L."/>
            <person name="Bassil N."/>
            <person name="Fernandez G.E."/>
            <person name="Lomsadze A."/>
            <person name="Armour M."/>
            <person name="Olukolu B."/>
            <person name="Poorten T."/>
            <person name="Britton C."/>
            <person name="Davik J."/>
            <person name="Ashrafi H."/>
            <person name="Aiden E.L."/>
            <person name="Borodovsky M."/>
            <person name="Worthington M."/>
        </authorList>
    </citation>
    <scope>NUCLEOTIDE SEQUENCE [LARGE SCALE GENOMIC DNA]</scope>
    <source>
        <strain evidence="2">PI 553951</strain>
    </source>
</reference>
<name>A0AAW1XB41_RUBAR</name>
<evidence type="ECO:0000313" key="3">
    <source>
        <dbReference type="Proteomes" id="UP001457282"/>
    </source>
</evidence>
<comment type="caution">
    <text evidence="2">The sequence shown here is derived from an EMBL/GenBank/DDBJ whole genome shotgun (WGS) entry which is preliminary data.</text>
</comment>
<organism evidence="2 3">
    <name type="scientific">Rubus argutus</name>
    <name type="common">Southern blackberry</name>
    <dbReference type="NCBI Taxonomy" id="59490"/>
    <lineage>
        <taxon>Eukaryota</taxon>
        <taxon>Viridiplantae</taxon>
        <taxon>Streptophyta</taxon>
        <taxon>Embryophyta</taxon>
        <taxon>Tracheophyta</taxon>
        <taxon>Spermatophyta</taxon>
        <taxon>Magnoliopsida</taxon>
        <taxon>eudicotyledons</taxon>
        <taxon>Gunneridae</taxon>
        <taxon>Pentapetalae</taxon>
        <taxon>rosids</taxon>
        <taxon>fabids</taxon>
        <taxon>Rosales</taxon>
        <taxon>Rosaceae</taxon>
        <taxon>Rosoideae</taxon>
        <taxon>Rosoideae incertae sedis</taxon>
        <taxon>Rubus</taxon>
    </lineage>
</organism>